<proteinExistence type="predicted"/>
<comment type="caution">
    <text evidence="3">The sequence shown here is derived from an EMBL/GenBank/DDBJ whole genome shotgun (WGS) entry which is preliminary data.</text>
</comment>
<evidence type="ECO:0000259" key="2">
    <source>
        <dbReference type="PROSITE" id="PS51194"/>
    </source>
</evidence>
<dbReference type="PROSITE" id="PS51194">
    <property type="entry name" value="HELICASE_CTER"/>
    <property type="match status" value="1"/>
</dbReference>
<evidence type="ECO:0000256" key="1">
    <source>
        <dbReference type="ARBA" id="ARBA00022884"/>
    </source>
</evidence>
<dbReference type="CDD" id="cd18787">
    <property type="entry name" value="SF2_C_DEAD"/>
    <property type="match status" value="1"/>
</dbReference>
<dbReference type="Proteomes" id="UP001412067">
    <property type="component" value="Unassembled WGS sequence"/>
</dbReference>
<keyword evidence="4" id="KW-1185">Reference proteome</keyword>
<evidence type="ECO:0000313" key="4">
    <source>
        <dbReference type="Proteomes" id="UP001412067"/>
    </source>
</evidence>
<dbReference type="Pfam" id="PF00271">
    <property type="entry name" value="Helicase_C"/>
    <property type="match status" value="1"/>
</dbReference>
<accession>A0ABR2MWR1</accession>
<feature type="domain" description="Helicase C-terminal" evidence="2">
    <location>
        <begin position="12"/>
        <end position="156"/>
    </location>
</feature>
<dbReference type="Gene3D" id="3.40.50.300">
    <property type="entry name" value="P-loop containing nucleotide triphosphate hydrolases"/>
    <property type="match status" value="1"/>
</dbReference>
<reference evidence="3 4" key="1">
    <citation type="journal article" date="2022" name="Nat. Plants">
        <title>Genomes of leafy and leafless Platanthera orchids illuminate the evolution of mycoheterotrophy.</title>
        <authorList>
            <person name="Li M.H."/>
            <person name="Liu K.W."/>
            <person name="Li Z."/>
            <person name="Lu H.C."/>
            <person name="Ye Q.L."/>
            <person name="Zhang D."/>
            <person name="Wang J.Y."/>
            <person name="Li Y.F."/>
            <person name="Zhong Z.M."/>
            <person name="Liu X."/>
            <person name="Yu X."/>
            <person name="Liu D.K."/>
            <person name="Tu X.D."/>
            <person name="Liu B."/>
            <person name="Hao Y."/>
            <person name="Liao X.Y."/>
            <person name="Jiang Y.T."/>
            <person name="Sun W.H."/>
            <person name="Chen J."/>
            <person name="Chen Y.Q."/>
            <person name="Ai Y."/>
            <person name="Zhai J.W."/>
            <person name="Wu S.S."/>
            <person name="Zhou Z."/>
            <person name="Hsiao Y.Y."/>
            <person name="Wu W.L."/>
            <person name="Chen Y.Y."/>
            <person name="Lin Y.F."/>
            <person name="Hsu J.L."/>
            <person name="Li C.Y."/>
            <person name="Wang Z.W."/>
            <person name="Zhao X."/>
            <person name="Zhong W.Y."/>
            <person name="Ma X.K."/>
            <person name="Ma L."/>
            <person name="Huang J."/>
            <person name="Chen G.Z."/>
            <person name="Huang M.Z."/>
            <person name="Huang L."/>
            <person name="Peng D.H."/>
            <person name="Luo Y.B."/>
            <person name="Zou S.Q."/>
            <person name="Chen S.P."/>
            <person name="Lan S."/>
            <person name="Tsai W.C."/>
            <person name="Van de Peer Y."/>
            <person name="Liu Z.J."/>
        </authorList>
    </citation>
    <scope>NUCLEOTIDE SEQUENCE [LARGE SCALE GENOMIC DNA]</scope>
    <source>
        <strain evidence="3">Lor288</strain>
    </source>
</reference>
<protein>
    <recommendedName>
        <fullName evidence="2">Helicase C-terminal domain-containing protein</fullName>
    </recommendedName>
</protein>
<keyword evidence="1" id="KW-0694">RNA-binding</keyword>
<gene>
    <name evidence="3" type="ORF">KSP40_PGU011955</name>
</gene>
<dbReference type="PANTHER" id="PTHR47958">
    <property type="entry name" value="ATP-DEPENDENT RNA HELICASE DBP3"/>
    <property type="match status" value="1"/>
</dbReference>
<dbReference type="SMART" id="SM00490">
    <property type="entry name" value="HELICc"/>
    <property type="match status" value="1"/>
</dbReference>
<dbReference type="InterPro" id="IPR027417">
    <property type="entry name" value="P-loop_NTPase"/>
</dbReference>
<sequence>MSTQREEWKLEALCDLYETLAITQNVIFVNTLRNVDWLTDQMRARDYAVSATHRDMDQNARDIIMREFRSGSSCVLITTELLARVIDVQLVYLIVNYELHTQPENYLHRIGQSGCFGRKGVVINLVTESNSEMLHDIQKFYNVLIQELPQNVVDLLGCLSSFSLAALQMV</sequence>
<dbReference type="InterPro" id="IPR001650">
    <property type="entry name" value="Helicase_C-like"/>
</dbReference>
<name>A0ABR2MWR1_9ASPA</name>
<evidence type="ECO:0000313" key="3">
    <source>
        <dbReference type="EMBL" id="KAK8968653.1"/>
    </source>
</evidence>
<dbReference type="EMBL" id="JBBWWR010000004">
    <property type="protein sequence ID" value="KAK8968653.1"/>
    <property type="molecule type" value="Genomic_DNA"/>
</dbReference>
<organism evidence="3 4">
    <name type="scientific">Platanthera guangdongensis</name>
    <dbReference type="NCBI Taxonomy" id="2320717"/>
    <lineage>
        <taxon>Eukaryota</taxon>
        <taxon>Viridiplantae</taxon>
        <taxon>Streptophyta</taxon>
        <taxon>Embryophyta</taxon>
        <taxon>Tracheophyta</taxon>
        <taxon>Spermatophyta</taxon>
        <taxon>Magnoliopsida</taxon>
        <taxon>Liliopsida</taxon>
        <taxon>Asparagales</taxon>
        <taxon>Orchidaceae</taxon>
        <taxon>Orchidoideae</taxon>
        <taxon>Orchideae</taxon>
        <taxon>Orchidinae</taxon>
        <taxon>Platanthera</taxon>
    </lineage>
</organism>
<dbReference type="SUPFAM" id="SSF52540">
    <property type="entry name" value="P-loop containing nucleoside triphosphate hydrolases"/>
    <property type="match status" value="1"/>
</dbReference>